<dbReference type="CDD" id="cd00609">
    <property type="entry name" value="AAT_like"/>
    <property type="match status" value="1"/>
</dbReference>
<evidence type="ECO:0000256" key="5">
    <source>
        <dbReference type="ARBA" id="ARBA00023163"/>
    </source>
</evidence>
<dbReference type="PANTHER" id="PTHR46577">
    <property type="entry name" value="HTH-TYPE TRANSCRIPTIONAL REGULATORY PROTEIN GABR"/>
    <property type="match status" value="1"/>
</dbReference>
<dbReference type="InterPro" id="IPR000524">
    <property type="entry name" value="Tscrpt_reg_HTH_GntR"/>
</dbReference>
<proteinExistence type="inferred from homology"/>
<evidence type="ECO:0000259" key="6">
    <source>
        <dbReference type="PROSITE" id="PS50949"/>
    </source>
</evidence>
<dbReference type="CDD" id="cd07377">
    <property type="entry name" value="WHTH_GntR"/>
    <property type="match status" value="1"/>
</dbReference>
<comment type="similarity">
    <text evidence="1">In the C-terminal section; belongs to the class-I pyridoxal-phosphate-dependent aminotransferase family.</text>
</comment>
<keyword evidence="4" id="KW-0238">DNA-binding</keyword>
<dbReference type="SMART" id="SM00345">
    <property type="entry name" value="HTH_GNTR"/>
    <property type="match status" value="1"/>
</dbReference>
<dbReference type="Proteomes" id="UP001499882">
    <property type="component" value="Unassembled WGS sequence"/>
</dbReference>
<feature type="domain" description="HTH gntR-type" evidence="6">
    <location>
        <begin position="9"/>
        <end position="77"/>
    </location>
</feature>
<comment type="caution">
    <text evidence="7">The sequence shown here is derived from an EMBL/GenBank/DDBJ whole genome shotgun (WGS) entry which is preliminary data.</text>
</comment>
<dbReference type="InterPro" id="IPR015421">
    <property type="entry name" value="PyrdxlP-dep_Trfase_major"/>
</dbReference>
<dbReference type="SUPFAM" id="SSF53383">
    <property type="entry name" value="PLP-dependent transferases"/>
    <property type="match status" value="1"/>
</dbReference>
<keyword evidence="8" id="KW-1185">Reference proteome</keyword>
<dbReference type="InterPro" id="IPR036390">
    <property type="entry name" value="WH_DNA-bd_sf"/>
</dbReference>
<evidence type="ECO:0000313" key="8">
    <source>
        <dbReference type="Proteomes" id="UP001499882"/>
    </source>
</evidence>
<reference evidence="8" key="1">
    <citation type="journal article" date="2019" name="Int. J. Syst. Evol. Microbiol.">
        <title>The Global Catalogue of Microorganisms (GCM) 10K type strain sequencing project: providing services to taxonomists for standard genome sequencing and annotation.</title>
        <authorList>
            <consortium name="The Broad Institute Genomics Platform"/>
            <consortium name="The Broad Institute Genome Sequencing Center for Infectious Disease"/>
            <person name="Wu L."/>
            <person name="Ma J."/>
        </authorList>
    </citation>
    <scope>NUCLEOTIDE SEQUENCE [LARGE SCALE GENOMIC DNA]</scope>
    <source>
        <strain evidence="8">JCM 18532</strain>
    </source>
</reference>
<evidence type="ECO:0000313" key="7">
    <source>
        <dbReference type="EMBL" id="GAA4743202.1"/>
    </source>
</evidence>
<organism evidence="7 8">
    <name type="scientific">Nocardioides endophyticus</name>
    <dbReference type="NCBI Taxonomy" id="1353775"/>
    <lineage>
        <taxon>Bacteria</taxon>
        <taxon>Bacillati</taxon>
        <taxon>Actinomycetota</taxon>
        <taxon>Actinomycetes</taxon>
        <taxon>Propionibacteriales</taxon>
        <taxon>Nocardioidaceae</taxon>
        <taxon>Nocardioides</taxon>
    </lineage>
</organism>
<dbReference type="InterPro" id="IPR015424">
    <property type="entry name" value="PyrdxlP-dep_Trfase"/>
</dbReference>
<gene>
    <name evidence="7" type="ORF">GCM10023350_29880</name>
</gene>
<keyword evidence="5" id="KW-0804">Transcription</keyword>
<dbReference type="RefSeq" id="WP_345527618.1">
    <property type="nucleotide sequence ID" value="NZ_BAABKN010000019.1"/>
</dbReference>
<dbReference type="InterPro" id="IPR036388">
    <property type="entry name" value="WH-like_DNA-bd_sf"/>
</dbReference>
<dbReference type="InterPro" id="IPR004839">
    <property type="entry name" value="Aminotransferase_I/II_large"/>
</dbReference>
<dbReference type="PANTHER" id="PTHR46577:SF2">
    <property type="entry name" value="TRANSCRIPTIONAL REGULATORY PROTEIN"/>
    <property type="match status" value="1"/>
</dbReference>
<dbReference type="GO" id="GO:0008483">
    <property type="term" value="F:transaminase activity"/>
    <property type="evidence" value="ECO:0007669"/>
    <property type="project" value="UniProtKB-KW"/>
</dbReference>
<evidence type="ECO:0000256" key="4">
    <source>
        <dbReference type="ARBA" id="ARBA00023125"/>
    </source>
</evidence>
<dbReference type="EMBL" id="BAABKN010000019">
    <property type="protein sequence ID" value="GAA4743202.1"/>
    <property type="molecule type" value="Genomic_DNA"/>
</dbReference>
<dbReference type="InterPro" id="IPR051446">
    <property type="entry name" value="HTH_trans_reg/aminotransferase"/>
</dbReference>
<protein>
    <submittedName>
        <fullName evidence="7">Aminotransferase class I/II-fold pyridoxal phosphate-dependent enzyme</fullName>
    </submittedName>
</protein>
<sequence length="441" mass="47108">MTVDGVIAGSSAREIAASIEGAIRREVLAPGDPLPSVRELAGTLGVSPTTTASAYRTLRERALIVTRKRSGVRVSERPVLGGLGGALYVPHDVVDVGSGNPDPQLLPSLVEGLHAIEPAPRLYGEAASLPELTRAMMREFHDRRLNEHQTVVVAGGLDGIERVLNAHLRPGDEVAVEDPCYAGTRDLIRSLGMVARPVAIDNDGPDPDELQQALVSGCAAVVITPRAQNPTGVTIDARRAEELREVLASFPDRLVVEDDHAAGGVSSAERYTTISTQKNWALVTSMNKSYGPDLRVACVTGDEETIGRVEGRQSVGYGWVSTVLQHLALHLLNDPSTQKLIATASSAYQVRRDALVVALAQGGVKSMGSTGFNVWIPVPEEDAVVKALLDRGWAVRAGEPYRINARPGIRVTTSTLTAEQSAQFADDLVSILRPVSRRRMG</sequence>
<dbReference type="SUPFAM" id="SSF46785">
    <property type="entry name" value="Winged helix' DNA-binding domain"/>
    <property type="match status" value="1"/>
</dbReference>
<accession>A0ABP8Z0M2</accession>
<dbReference type="Gene3D" id="1.10.10.10">
    <property type="entry name" value="Winged helix-like DNA-binding domain superfamily/Winged helix DNA-binding domain"/>
    <property type="match status" value="1"/>
</dbReference>
<keyword evidence="7" id="KW-0032">Aminotransferase</keyword>
<dbReference type="Pfam" id="PF00392">
    <property type="entry name" value="GntR"/>
    <property type="match status" value="1"/>
</dbReference>
<keyword evidence="7" id="KW-0808">Transferase</keyword>
<evidence type="ECO:0000256" key="2">
    <source>
        <dbReference type="ARBA" id="ARBA00022898"/>
    </source>
</evidence>
<evidence type="ECO:0000256" key="1">
    <source>
        <dbReference type="ARBA" id="ARBA00005384"/>
    </source>
</evidence>
<dbReference type="Pfam" id="PF00155">
    <property type="entry name" value="Aminotran_1_2"/>
    <property type="match status" value="1"/>
</dbReference>
<dbReference type="Gene3D" id="3.40.640.10">
    <property type="entry name" value="Type I PLP-dependent aspartate aminotransferase-like (Major domain)"/>
    <property type="match status" value="1"/>
</dbReference>
<name>A0ABP8Z0M2_9ACTN</name>
<keyword evidence="3" id="KW-0805">Transcription regulation</keyword>
<evidence type="ECO:0000256" key="3">
    <source>
        <dbReference type="ARBA" id="ARBA00023015"/>
    </source>
</evidence>
<keyword evidence="2" id="KW-0663">Pyridoxal phosphate</keyword>
<dbReference type="PROSITE" id="PS50949">
    <property type="entry name" value="HTH_GNTR"/>
    <property type="match status" value="1"/>
</dbReference>